<evidence type="ECO:0000313" key="2">
    <source>
        <dbReference type="EMBL" id="POP52642.1"/>
    </source>
</evidence>
<proteinExistence type="predicted"/>
<comment type="caution">
    <text evidence="2">The sequence shown here is derived from an EMBL/GenBank/DDBJ whole genome shotgun (WGS) entry which is preliminary data.</text>
</comment>
<evidence type="ECO:0000256" key="1">
    <source>
        <dbReference type="SAM" id="Phobius"/>
    </source>
</evidence>
<dbReference type="Proteomes" id="UP000237222">
    <property type="component" value="Unassembled WGS sequence"/>
</dbReference>
<sequence length="410" mass="45846">MNWGPQRVLIFLAILLFGLIGLSSLSYQLGLNGAASSLETKLSSSLPEKIIGAGINDSHHELLNDFLVSRINQDLAFLPMSGHLNNIKYCQAQVQSLYGKNYHPPYSALRTININWSVNEHPQTISLGLNCQHNWPSLLFSQFILALLLAILLISINKPVRGSNKQIVNILLAHGHPRSDAIALSTAANRCNNAQAQALNVVITKAPQHTAAILKFLDNGGLKNSSAEQLDWFRYGLQKHPECLDDAIHICMAPATLSLYLATGRVVIHGVDIKLPSTPFFYYFWYAQRRHQNTDNSEGWFINPPSNRSDRNADIELINLMQQYGGHYKAINDLEEKGLRAKTLDQNRSKIKDELCQVLGESLAAPYLFELERDPQTARFKYRLAIKPSDIVFFEHKSRSAPKAATASHT</sequence>
<gene>
    <name evidence="2" type="ORF">C0068_10560</name>
</gene>
<dbReference type="EMBL" id="PQGG01000026">
    <property type="protein sequence ID" value="POP52642.1"/>
    <property type="molecule type" value="Genomic_DNA"/>
</dbReference>
<keyword evidence="1" id="KW-0472">Membrane</keyword>
<protein>
    <submittedName>
        <fullName evidence="2">Uncharacterized protein</fullName>
    </submittedName>
</protein>
<organism evidence="2 3">
    <name type="scientific">Zhongshania marina</name>
    <dbReference type="NCBI Taxonomy" id="2304603"/>
    <lineage>
        <taxon>Bacteria</taxon>
        <taxon>Pseudomonadati</taxon>
        <taxon>Pseudomonadota</taxon>
        <taxon>Gammaproteobacteria</taxon>
        <taxon>Cellvibrionales</taxon>
        <taxon>Spongiibacteraceae</taxon>
        <taxon>Zhongshania</taxon>
    </lineage>
</organism>
<name>A0A2S4HF77_9GAMM</name>
<reference evidence="2" key="1">
    <citation type="submission" date="2018-01" db="EMBL/GenBank/DDBJ databases">
        <authorList>
            <person name="Yu X.-D."/>
        </authorList>
    </citation>
    <scope>NUCLEOTIDE SEQUENCE</scope>
    <source>
        <strain evidence="2">ZX-21</strain>
    </source>
</reference>
<keyword evidence="1" id="KW-0812">Transmembrane</keyword>
<accession>A0A2S4HF77</accession>
<feature type="transmembrane region" description="Helical" evidence="1">
    <location>
        <begin position="135"/>
        <end position="156"/>
    </location>
</feature>
<evidence type="ECO:0000313" key="3">
    <source>
        <dbReference type="Proteomes" id="UP000237222"/>
    </source>
</evidence>
<keyword evidence="1" id="KW-1133">Transmembrane helix</keyword>
<dbReference type="AlphaFoldDB" id="A0A2S4HF77"/>